<dbReference type="GeneID" id="8627056"/>
<dbReference type="dictyBase" id="DDB_G0295743"/>
<evidence type="ECO:0000256" key="2">
    <source>
        <dbReference type="ARBA" id="ARBA00022670"/>
    </source>
</evidence>
<dbReference type="PaxDb" id="44689-DDB0252572"/>
<reference evidence="10 11" key="1">
    <citation type="journal article" date="2005" name="Nature">
        <title>The genome of the social amoeba Dictyostelium discoideum.</title>
        <authorList>
            <consortium name="The Dictyostelium discoideum Sequencing Consortium"/>
            <person name="Eichinger L."/>
            <person name="Pachebat J.A."/>
            <person name="Glockner G."/>
            <person name="Rajandream M.A."/>
            <person name="Sucgang R."/>
            <person name="Berriman M."/>
            <person name="Song J."/>
            <person name="Olsen R."/>
            <person name="Szafranski K."/>
            <person name="Xu Q."/>
            <person name="Tunggal B."/>
            <person name="Kummerfeld S."/>
            <person name="Madera M."/>
            <person name="Konfortov B.A."/>
            <person name="Rivero F."/>
            <person name="Bankier A.T."/>
            <person name="Lehmann R."/>
            <person name="Hamlin N."/>
            <person name="Davies R."/>
            <person name="Gaudet P."/>
            <person name="Fey P."/>
            <person name="Pilcher K."/>
            <person name="Chen G."/>
            <person name="Saunders D."/>
            <person name="Sodergren E."/>
            <person name="Davis P."/>
            <person name="Kerhornou A."/>
            <person name="Nie X."/>
            <person name="Hall N."/>
            <person name="Anjard C."/>
            <person name="Hemphill L."/>
            <person name="Bason N."/>
            <person name="Farbrother P."/>
            <person name="Desany B."/>
            <person name="Just E."/>
            <person name="Morio T."/>
            <person name="Rost R."/>
            <person name="Churcher C."/>
            <person name="Cooper J."/>
            <person name="Haydock S."/>
            <person name="van Driessche N."/>
            <person name="Cronin A."/>
            <person name="Goodhead I."/>
            <person name="Muzny D."/>
            <person name="Mourier T."/>
            <person name="Pain A."/>
            <person name="Lu M."/>
            <person name="Harper D."/>
            <person name="Lindsay R."/>
            <person name="Hauser H."/>
            <person name="James K."/>
            <person name="Quiles M."/>
            <person name="Madan Babu M."/>
            <person name="Saito T."/>
            <person name="Buchrieser C."/>
            <person name="Wardroper A."/>
            <person name="Felder M."/>
            <person name="Thangavelu M."/>
            <person name="Johnson D."/>
            <person name="Knights A."/>
            <person name="Loulseged H."/>
            <person name="Mungall K."/>
            <person name="Oliver K."/>
            <person name="Price C."/>
            <person name="Quail M.A."/>
            <person name="Urushihara H."/>
            <person name="Hernandez J."/>
            <person name="Rabbinowitsch E."/>
            <person name="Steffen D."/>
            <person name="Sanders M."/>
            <person name="Ma J."/>
            <person name="Kohara Y."/>
            <person name="Sharp S."/>
            <person name="Simmonds M."/>
            <person name="Spiegler S."/>
            <person name="Tivey A."/>
            <person name="Sugano S."/>
            <person name="White B."/>
            <person name="Walker D."/>
            <person name="Woodward J."/>
            <person name="Winckler T."/>
            <person name="Tanaka Y."/>
            <person name="Shaulsky G."/>
            <person name="Schleicher M."/>
            <person name="Weinstock G."/>
            <person name="Rosenthal A."/>
            <person name="Cox E.C."/>
            <person name="Chisholm R.L."/>
            <person name="Gibbs R."/>
            <person name="Loomis W.F."/>
            <person name="Platzer M."/>
            <person name="Kay R.R."/>
            <person name="Williams J."/>
            <person name="Dear P.H."/>
            <person name="Noegel A.A."/>
            <person name="Barrell B."/>
            <person name="Kuspa A."/>
        </authorList>
    </citation>
    <scope>NUCLEOTIDE SEQUENCE [LARGE SCALE GENOMIC DNA]</scope>
    <source>
        <strain evidence="10 11">AX4</strain>
    </source>
</reference>
<keyword evidence="8" id="KW-0175">Coiled coil</keyword>
<dbReference type="GO" id="GO:0004222">
    <property type="term" value="F:metalloendopeptidase activity"/>
    <property type="evidence" value="ECO:0000318"/>
    <property type="project" value="GO_Central"/>
</dbReference>
<evidence type="ECO:0000259" key="9">
    <source>
        <dbReference type="Pfam" id="PF01432"/>
    </source>
</evidence>
<dbReference type="InParanoid" id="C7G061"/>
<keyword evidence="6 7" id="KW-0482">Metalloprotease</keyword>
<dbReference type="GO" id="GO:0006518">
    <property type="term" value="P:peptide metabolic process"/>
    <property type="evidence" value="ECO:0000318"/>
    <property type="project" value="GO_Central"/>
</dbReference>
<feature type="coiled-coil region" evidence="8">
    <location>
        <begin position="459"/>
        <end position="486"/>
    </location>
</feature>
<dbReference type="GO" id="GO:0046872">
    <property type="term" value="F:metal ion binding"/>
    <property type="evidence" value="ECO:0007669"/>
    <property type="project" value="UniProtKB-UniRule"/>
</dbReference>
<dbReference type="Pfam" id="PF01432">
    <property type="entry name" value="Peptidase_M3"/>
    <property type="match status" value="1"/>
</dbReference>
<dbReference type="InterPro" id="IPR045090">
    <property type="entry name" value="Pept_M3A_M3B"/>
</dbReference>
<comment type="caution">
    <text evidence="10">The sequence shown here is derived from an EMBL/GenBank/DDBJ whole genome shotgun (WGS) entry which is preliminary data.</text>
</comment>
<accession>C7G061</accession>
<keyword evidence="2 7" id="KW-0645">Protease</keyword>
<dbReference type="GO" id="GO:0006627">
    <property type="term" value="P:protein processing involved in protein targeting to mitochondrion"/>
    <property type="evidence" value="ECO:0000318"/>
    <property type="project" value="GO_Central"/>
</dbReference>
<dbReference type="GO" id="GO:0005739">
    <property type="term" value="C:mitochondrion"/>
    <property type="evidence" value="ECO:0000318"/>
    <property type="project" value="GO_Central"/>
</dbReference>
<evidence type="ECO:0000256" key="1">
    <source>
        <dbReference type="ARBA" id="ARBA00006040"/>
    </source>
</evidence>
<protein>
    <submittedName>
        <fullName evidence="10">Peptidase M3A and M3B domain-containing protein</fullName>
    </submittedName>
</protein>
<organism evidence="10 11">
    <name type="scientific">Dictyostelium discoideum</name>
    <name type="common">Social amoeba</name>
    <dbReference type="NCBI Taxonomy" id="44689"/>
    <lineage>
        <taxon>Eukaryota</taxon>
        <taxon>Amoebozoa</taxon>
        <taxon>Evosea</taxon>
        <taxon>Eumycetozoa</taxon>
        <taxon>Dictyostelia</taxon>
        <taxon>Dictyosteliales</taxon>
        <taxon>Dictyosteliaceae</taxon>
        <taxon>Dictyostelium</taxon>
    </lineage>
</organism>
<feature type="domain" description="Peptidase M3A/M3B catalytic" evidence="9">
    <location>
        <begin position="254"/>
        <end position="722"/>
    </location>
</feature>
<evidence type="ECO:0000256" key="5">
    <source>
        <dbReference type="ARBA" id="ARBA00022833"/>
    </source>
</evidence>
<keyword evidence="4 7" id="KW-0378">Hydrolase</keyword>
<dbReference type="PANTHER" id="PTHR11804:SF79">
    <property type="entry name" value="MITOCHONDRIAL INTERMEDIATE PEPTIDASE"/>
    <property type="match status" value="1"/>
</dbReference>
<dbReference type="FunCoup" id="C7G061">
    <property type="interactions" value="611"/>
</dbReference>
<evidence type="ECO:0000313" key="11">
    <source>
        <dbReference type="Proteomes" id="UP000002195"/>
    </source>
</evidence>
<evidence type="ECO:0000256" key="3">
    <source>
        <dbReference type="ARBA" id="ARBA00022723"/>
    </source>
</evidence>
<keyword evidence="5 7" id="KW-0862">Zinc</keyword>
<dbReference type="PANTHER" id="PTHR11804">
    <property type="entry name" value="PROTEASE M3 THIMET OLIGOPEPTIDASE-RELATED"/>
    <property type="match status" value="1"/>
</dbReference>
<keyword evidence="3 7" id="KW-0479">Metal-binding</keyword>
<evidence type="ECO:0000256" key="8">
    <source>
        <dbReference type="SAM" id="Coils"/>
    </source>
</evidence>
<dbReference type="Gene3D" id="1.10.1370.10">
    <property type="entry name" value="Neurolysin, domain 3"/>
    <property type="match status" value="1"/>
</dbReference>
<gene>
    <name evidence="10" type="ORF">DDB_G0295743</name>
</gene>
<dbReference type="STRING" id="44689.C7G061"/>
<dbReference type="RefSeq" id="XP_002649112.1">
    <property type="nucleotide sequence ID" value="XM_002649066.1"/>
</dbReference>
<dbReference type="SMR" id="C7G061"/>
<dbReference type="KEGG" id="ddi:DDB_G0295743"/>
<proteinExistence type="inferred from homology"/>
<evidence type="ECO:0000256" key="4">
    <source>
        <dbReference type="ARBA" id="ARBA00022801"/>
    </source>
</evidence>
<comment type="similarity">
    <text evidence="1 7">Belongs to the peptidase M3 family.</text>
</comment>
<evidence type="ECO:0000313" key="10">
    <source>
        <dbReference type="EMBL" id="EEU04060.1"/>
    </source>
</evidence>
<dbReference type="SUPFAM" id="SSF55486">
    <property type="entry name" value="Metalloproteases ('zincins'), catalytic domain"/>
    <property type="match status" value="1"/>
</dbReference>
<sequence>MKKEIGNVLFKSINNKNNSIRLITSTNNSSNENVGLLGIKELKTPKGWEDLFHKKNEKINEIRDHIIPIKINQESTIEQLKETLYYIDGISRELCDLMDPAQFVMNVIPYGPHKIESHKAFLKMSDTVNRLNANSDLYQLLLVIRDHKHYHQLPNDHQLFLNEMIKESEVNGINLKPKEKYEIMKLKDEIFAQGSMFIEQSLNSYKHPPNVTLNIPYSSLVGHLPLKYLQQLPPKKPDGNVPFIPTDYLVAGILKYIPDPNIRYSVHRLQSISNCYDSVLNHLVQLISKRYQLAKTLGCENYSFYELKNKLLKTPTQDLSKEYKEKSDEELNKLIEIKKRMEPNNPNNDKIFSFDLPFYKNQMSKEFYKSHSLDKEELSQYFTLENVLNGLNIIVNKLFNSQLKIVPMNNGESWDKSVIKFNLLRNDENKTILGIMYLDPWERQDKATGCVNHPIGLGYKKFKILKNNLKNNLKNEDDDDDEYNDEYNLPKCSITCSFTQNNFNEPLKSKLQHSDVETLFHEFGHALHTLMSRCNFQHLCGTRGPTDFIEIPSTLMENFSWNQDLLQQFAINSMGKPISNEMVTNLKKTRNLFQGIETQEQISLAFLDLKLHTVETDKNTSTNIGDTNMSPAQILSTLHQQQIGIHGTVSNFFLTSFNHLFYYGASYYSYLLAKDYSKRIWINHFDSGKQLNLEKGQFYQQNFLKPGASIDPSLILNKFINKNK</sequence>
<comment type="cofactor">
    <cofactor evidence="7">
        <name>Zn(2+)</name>
        <dbReference type="ChEBI" id="CHEBI:29105"/>
    </cofactor>
    <text evidence="7">Binds 1 zinc ion.</text>
</comment>
<dbReference type="AlphaFoldDB" id="C7G061"/>
<dbReference type="Proteomes" id="UP000002195">
    <property type="component" value="Unassembled WGS sequence"/>
</dbReference>
<dbReference type="HOGENOM" id="CLU_001805_0_2_1"/>
<dbReference type="PhylomeDB" id="C7G061"/>
<dbReference type="VEuPathDB" id="AmoebaDB:DDB_G0295743"/>
<dbReference type="EMBL" id="AAFI02000135">
    <property type="protein sequence ID" value="EEU04060.1"/>
    <property type="molecule type" value="Genomic_DNA"/>
</dbReference>
<dbReference type="InterPro" id="IPR024079">
    <property type="entry name" value="MetalloPept_cat_dom_sf"/>
</dbReference>
<name>C7G061_DICDI</name>
<dbReference type="InterPro" id="IPR001567">
    <property type="entry name" value="Pept_M3A_M3B_dom"/>
</dbReference>
<dbReference type="Gene3D" id="3.40.390.10">
    <property type="entry name" value="Collagenase (Catalytic Domain)"/>
    <property type="match status" value="1"/>
</dbReference>
<evidence type="ECO:0000256" key="7">
    <source>
        <dbReference type="RuleBase" id="RU003435"/>
    </source>
</evidence>
<keyword evidence="11" id="KW-1185">Reference proteome</keyword>
<dbReference type="eggNOG" id="KOG2090">
    <property type="taxonomic scope" value="Eukaryota"/>
</dbReference>
<evidence type="ECO:0000256" key="6">
    <source>
        <dbReference type="ARBA" id="ARBA00023049"/>
    </source>
</evidence>
<dbReference type="OMA" id="ALMFEYM"/>
<dbReference type="InterPro" id="IPR024077">
    <property type="entry name" value="Neurolysin/TOP_dom2"/>
</dbReference>